<gene>
    <name evidence="2" type="ORF">E1284_22155</name>
</gene>
<proteinExistence type="predicted"/>
<dbReference type="SUPFAM" id="SSF53474">
    <property type="entry name" value="alpha/beta-Hydrolases"/>
    <property type="match status" value="1"/>
</dbReference>
<dbReference type="InterPro" id="IPR000073">
    <property type="entry name" value="AB_hydrolase_1"/>
</dbReference>
<evidence type="ECO:0000313" key="3">
    <source>
        <dbReference type="Proteomes" id="UP000295431"/>
    </source>
</evidence>
<dbReference type="InterPro" id="IPR029058">
    <property type="entry name" value="AB_hydrolase_fold"/>
</dbReference>
<dbReference type="EMBL" id="SMJW01000116">
    <property type="protein sequence ID" value="TDC12798.1"/>
    <property type="molecule type" value="Genomic_DNA"/>
</dbReference>
<dbReference type="OrthoDB" id="495620at2"/>
<feature type="domain" description="AB hydrolase-1" evidence="1">
    <location>
        <begin position="47"/>
        <end position="278"/>
    </location>
</feature>
<dbReference type="Proteomes" id="UP000295431">
    <property type="component" value="Unassembled WGS sequence"/>
</dbReference>
<evidence type="ECO:0000313" key="2">
    <source>
        <dbReference type="EMBL" id="TDC12798.1"/>
    </source>
</evidence>
<evidence type="ECO:0000259" key="1">
    <source>
        <dbReference type="Pfam" id="PF00561"/>
    </source>
</evidence>
<dbReference type="GO" id="GO:0016787">
    <property type="term" value="F:hydrolase activity"/>
    <property type="evidence" value="ECO:0007669"/>
    <property type="project" value="UniProtKB-KW"/>
</dbReference>
<keyword evidence="3" id="KW-1185">Reference proteome</keyword>
<dbReference type="InterPro" id="IPR050266">
    <property type="entry name" value="AB_hydrolase_sf"/>
</dbReference>
<dbReference type="PANTHER" id="PTHR43798">
    <property type="entry name" value="MONOACYLGLYCEROL LIPASE"/>
    <property type="match status" value="1"/>
</dbReference>
<dbReference type="Gene3D" id="3.40.50.1820">
    <property type="entry name" value="alpha/beta hydrolase"/>
    <property type="match status" value="1"/>
</dbReference>
<keyword evidence="2" id="KW-0378">Hydrolase</keyword>
<reference evidence="2 3" key="1">
    <citation type="submission" date="2019-03" db="EMBL/GenBank/DDBJ databases">
        <title>Draft genome sequences of novel Actinobacteria.</title>
        <authorList>
            <person name="Sahin N."/>
            <person name="Ay H."/>
            <person name="Saygin H."/>
        </authorList>
    </citation>
    <scope>NUCLEOTIDE SEQUENCE [LARGE SCALE GENOMIC DNA]</scope>
    <source>
        <strain evidence="2 3">DSM 45347</strain>
    </source>
</reference>
<protein>
    <submittedName>
        <fullName evidence="2">Alpha/beta hydrolase</fullName>
    </submittedName>
</protein>
<organism evidence="2 3">
    <name type="scientific">Actinomadura bangladeshensis</name>
    <dbReference type="NCBI Taxonomy" id="453573"/>
    <lineage>
        <taxon>Bacteria</taxon>
        <taxon>Bacillati</taxon>
        <taxon>Actinomycetota</taxon>
        <taxon>Actinomycetes</taxon>
        <taxon>Streptosporangiales</taxon>
        <taxon>Thermomonosporaceae</taxon>
        <taxon>Actinomadura</taxon>
    </lineage>
</organism>
<dbReference type="PRINTS" id="PR00111">
    <property type="entry name" value="ABHYDROLASE"/>
</dbReference>
<accession>A0A4R4NT03</accession>
<dbReference type="Pfam" id="PF00561">
    <property type="entry name" value="Abhydrolase_1"/>
    <property type="match status" value="1"/>
</dbReference>
<dbReference type="AlphaFoldDB" id="A0A4R4NT03"/>
<sequence>MFHYLQSYADIDFIVRRLIPSERDRLPWHERSGGPVTIDTGESQLSPVLCLHSLFLDPRSFEGLVAAGAGRFRFIAPEFPGQAGRLDEADATVTMDRCTDDVLALVDRLGLASVSAVGQSMGGDVAVRIAARRPGLVDRLVLMGSSAGAETPENRELFGAFVDRFEREGFTPEVVDFVKGILFAATVLDDPGRTDIHETWTRRLGELSPRLAHAARGVVERESALDLLPRITARTLIISGTQDHARPPAWSDEMFDAIPDAELWRIKTAGHSPCLEDPGAVLPRVLDFLA</sequence>
<comment type="caution">
    <text evidence="2">The sequence shown here is derived from an EMBL/GenBank/DDBJ whole genome shotgun (WGS) entry which is preliminary data.</text>
</comment>
<name>A0A4R4NT03_9ACTN</name>